<name>A0ABP8Q208_9ACTN</name>
<dbReference type="EMBL" id="BAABHF010000019">
    <property type="protein sequence ID" value="GAA4495061.1"/>
    <property type="molecule type" value="Genomic_DNA"/>
</dbReference>
<comment type="caution">
    <text evidence="1">The sequence shown here is derived from an EMBL/GenBank/DDBJ whole genome shotgun (WGS) entry which is preliminary data.</text>
</comment>
<dbReference type="RefSeq" id="WP_345464791.1">
    <property type="nucleotide sequence ID" value="NZ_BAABHF010000019.1"/>
</dbReference>
<sequence length="56" mass="6000">MTPPKIKLELTIPEVNQILDALGRLPYAEVYELIGGLQQQAQPQVGLGAVRAEASA</sequence>
<keyword evidence="2" id="KW-1185">Reference proteome</keyword>
<dbReference type="Proteomes" id="UP001500503">
    <property type="component" value="Unassembled WGS sequence"/>
</dbReference>
<evidence type="ECO:0000313" key="2">
    <source>
        <dbReference type="Proteomes" id="UP001500503"/>
    </source>
</evidence>
<protein>
    <submittedName>
        <fullName evidence="1">Uncharacterized protein</fullName>
    </submittedName>
</protein>
<organism evidence="1 2">
    <name type="scientific">Actinoallomurus oryzae</name>
    <dbReference type="NCBI Taxonomy" id="502180"/>
    <lineage>
        <taxon>Bacteria</taxon>
        <taxon>Bacillati</taxon>
        <taxon>Actinomycetota</taxon>
        <taxon>Actinomycetes</taxon>
        <taxon>Streptosporangiales</taxon>
        <taxon>Thermomonosporaceae</taxon>
        <taxon>Actinoallomurus</taxon>
    </lineage>
</organism>
<gene>
    <name evidence="1" type="ORF">GCM10023191_035210</name>
</gene>
<reference evidence="2" key="1">
    <citation type="journal article" date="2019" name="Int. J. Syst. Evol. Microbiol.">
        <title>The Global Catalogue of Microorganisms (GCM) 10K type strain sequencing project: providing services to taxonomists for standard genome sequencing and annotation.</title>
        <authorList>
            <consortium name="The Broad Institute Genomics Platform"/>
            <consortium name="The Broad Institute Genome Sequencing Center for Infectious Disease"/>
            <person name="Wu L."/>
            <person name="Ma J."/>
        </authorList>
    </citation>
    <scope>NUCLEOTIDE SEQUENCE [LARGE SCALE GENOMIC DNA]</scope>
    <source>
        <strain evidence="2">JCM 17933</strain>
    </source>
</reference>
<proteinExistence type="predicted"/>
<evidence type="ECO:0000313" key="1">
    <source>
        <dbReference type="EMBL" id="GAA4495061.1"/>
    </source>
</evidence>
<accession>A0ABP8Q208</accession>